<comment type="similarity">
    <text evidence="2 18">Belongs to the cytochrome c oxidase subunit 2 family.</text>
</comment>
<dbReference type="InterPro" id="IPR008972">
    <property type="entry name" value="Cupredoxin"/>
</dbReference>
<keyword evidence="10" id="KW-0460">Magnesium</keyword>
<dbReference type="PROSITE" id="PS50999">
    <property type="entry name" value="COX2_TM"/>
    <property type="match status" value="1"/>
</dbReference>
<dbReference type="GO" id="GO:0005507">
    <property type="term" value="F:copper ion binding"/>
    <property type="evidence" value="ECO:0007669"/>
    <property type="project" value="InterPro"/>
</dbReference>
<dbReference type="PROSITE" id="PS00078">
    <property type="entry name" value="COX2"/>
    <property type="match status" value="1"/>
</dbReference>
<evidence type="ECO:0000256" key="6">
    <source>
        <dbReference type="ARBA" id="ARBA00022660"/>
    </source>
</evidence>
<dbReference type="Pfam" id="PF02790">
    <property type="entry name" value="COX2_TM"/>
    <property type="match status" value="1"/>
</dbReference>
<evidence type="ECO:0000256" key="14">
    <source>
        <dbReference type="ARBA" id="ARBA00023008"/>
    </source>
</evidence>
<dbReference type="EMBL" id="HM156697">
    <property type="protein sequence ID" value="ADG95350.1"/>
    <property type="molecule type" value="Genomic_DNA"/>
</dbReference>
<protein>
    <recommendedName>
        <fullName evidence="4 18">Cytochrome c oxidase subunit 2</fullName>
    </recommendedName>
</protein>
<dbReference type="InterPro" id="IPR014222">
    <property type="entry name" value="Cyt_c_oxidase_su2"/>
</dbReference>
<dbReference type="GO" id="GO:0005743">
    <property type="term" value="C:mitochondrial inner membrane"/>
    <property type="evidence" value="ECO:0007669"/>
    <property type="project" value="UniProtKB-SubCell"/>
</dbReference>
<comment type="subunit">
    <text evidence="3">Component of the cytochrome c oxidase (complex IV, CIV), a multisubunit enzyme composed of a catalytic core of 3 subunits and several supernumerary subunits. The complex exists as a monomer or a dimer and forms supercomplexes (SCs) in the inner mitochondrial membrane with ubiquinol-cytochrome c oxidoreductase (cytochrome b-c1 complex, complex III, CIII).</text>
</comment>
<evidence type="ECO:0000256" key="7">
    <source>
        <dbReference type="ARBA" id="ARBA00022692"/>
    </source>
</evidence>
<dbReference type="NCBIfam" id="TIGR02866">
    <property type="entry name" value="CoxB"/>
    <property type="match status" value="1"/>
</dbReference>
<evidence type="ECO:0000256" key="1">
    <source>
        <dbReference type="ARBA" id="ARBA00004448"/>
    </source>
</evidence>
<reference evidence="22" key="1">
    <citation type="journal article" date="2010" name="Kun Chong Xue Bao">
        <title>Sequencing and analysis of the complete mitochondrial genome of Pieris rapae Linnaeus (Lepidoptera:Pieridae).</title>
        <authorList>
            <person name="Mao Z.-H."/>
            <person name="Hao J.-S."/>
            <person name="Zhu G.-P."/>
            <person name="Hu J."/>
            <person name="Si M.-M."/>
            <person name="Zhu C.-D."/>
        </authorList>
    </citation>
    <scope>NUCLEOTIDE SEQUENCE</scope>
</reference>
<dbReference type="InterPro" id="IPR045187">
    <property type="entry name" value="CcO_II"/>
</dbReference>
<evidence type="ECO:0000256" key="18">
    <source>
        <dbReference type="RuleBase" id="RU000457"/>
    </source>
</evidence>
<evidence type="ECO:0000256" key="16">
    <source>
        <dbReference type="ARBA" id="ARBA00023136"/>
    </source>
</evidence>
<keyword evidence="7 18" id="KW-0812">Transmembrane</keyword>
<evidence type="ECO:0000256" key="13">
    <source>
        <dbReference type="ARBA" id="ARBA00022989"/>
    </source>
</evidence>
<comment type="catalytic activity">
    <reaction evidence="17">
        <text>4 Fe(II)-[cytochrome c] + O2 + 8 H(+)(in) = 4 Fe(III)-[cytochrome c] + 2 H2O + 4 H(+)(out)</text>
        <dbReference type="Rhea" id="RHEA:11436"/>
        <dbReference type="Rhea" id="RHEA-COMP:10350"/>
        <dbReference type="Rhea" id="RHEA-COMP:14399"/>
        <dbReference type="ChEBI" id="CHEBI:15377"/>
        <dbReference type="ChEBI" id="CHEBI:15378"/>
        <dbReference type="ChEBI" id="CHEBI:15379"/>
        <dbReference type="ChEBI" id="CHEBI:29033"/>
        <dbReference type="ChEBI" id="CHEBI:29034"/>
        <dbReference type="EC" id="7.1.1.9"/>
    </reaction>
    <physiologicalReaction direction="left-to-right" evidence="17">
        <dbReference type="Rhea" id="RHEA:11437"/>
    </physiologicalReaction>
</comment>
<feature type="transmembrane region" description="Helical" evidence="19">
    <location>
        <begin position="63"/>
        <end position="87"/>
    </location>
</feature>
<keyword evidence="11" id="KW-1278">Translocase</keyword>
<evidence type="ECO:0000256" key="8">
    <source>
        <dbReference type="ARBA" id="ARBA00022723"/>
    </source>
</evidence>
<comment type="function">
    <text evidence="18">Component of the cytochrome c oxidase, the last enzyme in the mitochondrial electron transport chain which drives oxidative phosphorylation. The respiratory chain contains 3 multisubunit complexes succinate dehydrogenase (complex II, CII), ubiquinol-cytochrome c oxidoreductase (cytochrome b-c1 complex, complex III, CIII) and cytochrome c oxidase (complex IV, CIV), that cooperate to transfer electrons derived from NADH and succinate to molecular oxygen, creating an electrochemical gradient over the inner membrane that drives transmembrane transport and the ATP synthase. Cytochrome c oxidase is the component of the respiratory chain that catalyzes the reduction of oxygen to water. Electrons originating from reduced cytochrome c in the intermembrane space (IMS) are transferred via the dinuclear copper A center (CU(A)) of subunit 2 and heme A of subunit 1 to the active site in subunit 1, a binuclear center (BNC) formed by heme A3 and copper B (CU(B)). The BNC reduces molecular oxygen to 2 water molecules using 4 electrons from cytochrome c in the IMS and 4 protons from the mitochondrial matrix.</text>
</comment>
<dbReference type="Gene3D" id="1.10.287.90">
    <property type="match status" value="1"/>
</dbReference>
<name>G0WKM4_PIERA</name>
<dbReference type="SMR" id="G0WKM4"/>
<dbReference type="AlphaFoldDB" id="G0WKM4"/>
<evidence type="ECO:0000256" key="10">
    <source>
        <dbReference type="ARBA" id="ARBA00022842"/>
    </source>
</evidence>
<dbReference type="PANTHER" id="PTHR22888:SF9">
    <property type="entry name" value="CYTOCHROME C OXIDASE SUBUNIT 2"/>
    <property type="match status" value="1"/>
</dbReference>
<evidence type="ECO:0000259" key="21">
    <source>
        <dbReference type="PROSITE" id="PS50999"/>
    </source>
</evidence>
<organism evidence="22">
    <name type="scientific">Pieris rapae</name>
    <name type="common">Small white butterfly</name>
    <name type="synonym">Artogeia rapae</name>
    <dbReference type="NCBI Taxonomy" id="64459"/>
    <lineage>
        <taxon>Eukaryota</taxon>
        <taxon>Metazoa</taxon>
        <taxon>Ecdysozoa</taxon>
        <taxon>Arthropoda</taxon>
        <taxon>Hexapoda</taxon>
        <taxon>Insecta</taxon>
        <taxon>Pterygota</taxon>
        <taxon>Neoptera</taxon>
        <taxon>Endopterygota</taxon>
        <taxon>Lepidoptera</taxon>
        <taxon>Glossata</taxon>
        <taxon>Ditrysia</taxon>
        <taxon>Papilionoidea</taxon>
        <taxon>Pieridae</taxon>
        <taxon>Pierinae</taxon>
        <taxon>Pieris</taxon>
    </lineage>
</organism>
<evidence type="ECO:0000259" key="20">
    <source>
        <dbReference type="PROSITE" id="PS50857"/>
    </source>
</evidence>
<dbReference type="InterPro" id="IPR001505">
    <property type="entry name" value="Copper_CuA"/>
</dbReference>
<proteinExistence type="inferred from homology"/>
<keyword evidence="13 19" id="KW-1133">Transmembrane helix</keyword>
<dbReference type="GO" id="GO:0016491">
    <property type="term" value="F:oxidoreductase activity"/>
    <property type="evidence" value="ECO:0007669"/>
    <property type="project" value="InterPro"/>
</dbReference>
<dbReference type="PRINTS" id="PR01166">
    <property type="entry name" value="CYCOXIDASEII"/>
</dbReference>
<dbReference type="InterPro" id="IPR034210">
    <property type="entry name" value="CcO_II_C"/>
</dbReference>
<evidence type="ECO:0000256" key="12">
    <source>
        <dbReference type="ARBA" id="ARBA00022982"/>
    </source>
</evidence>
<keyword evidence="8 18" id="KW-0479">Metal-binding</keyword>
<keyword evidence="9 18" id="KW-0999">Mitochondrion inner membrane</keyword>
<evidence type="ECO:0000256" key="11">
    <source>
        <dbReference type="ARBA" id="ARBA00022967"/>
    </source>
</evidence>
<dbReference type="Pfam" id="PF00116">
    <property type="entry name" value="COX2"/>
    <property type="match status" value="1"/>
</dbReference>
<evidence type="ECO:0000256" key="2">
    <source>
        <dbReference type="ARBA" id="ARBA00007866"/>
    </source>
</evidence>
<keyword evidence="15 18" id="KW-0496">Mitochondrion</keyword>
<sequence length="237" mass="27714">MATWSNFNLQNGASPLMEQMIFFHDHTLVILLMITILVMYLMMNLFFNKFINRFLLEGQMIELIWTILPAITLIFIALPSLRLLYLLDELNNPLITLKSIGHQWYWSYEYSDFKNIEFDSYMINEMDNPNNFRLLDVDNRIILPMNNQIRILVTATDVIHSWTIPSLGVKVDANPGRLNQTNFFINRPGIFFGQCSEICGANHSFMPIVIESISMNNFINWINNYSSLDDWKQVLVS</sequence>
<feature type="domain" description="Cytochrome oxidase subunit II copper A binding" evidence="20">
    <location>
        <begin position="92"/>
        <end position="224"/>
    </location>
</feature>
<dbReference type="Gene3D" id="2.60.40.420">
    <property type="entry name" value="Cupredoxins - blue copper proteins"/>
    <property type="match status" value="1"/>
</dbReference>
<gene>
    <name evidence="22" type="primary">COX2</name>
</gene>
<accession>G0WKM4</accession>
<dbReference type="PROSITE" id="PS50857">
    <property type="entry name" value="COX2_CUA"/>
    <property type="match status" value="1"/>
</dbReference>
<comment type="cofactor">
    <cofactor evidence="18">
        <name>Cu cation</name>
        <dbReference type="ChEBI" id="CHEBI:23378"/>
    </cofactor>
    <text evidence="18">Binds a copper A center.</text>
</comment>
<feature type="transmembrane region" description="Helical" evidence="19">
    <location>
        <begin position="20"/>
        <end position="42"/>
    </location>
</feature>
<evidence type="ECO:0000256" key="19">
    <source>
        <dbReference type="SAM" id="Phobius"/>
    </source>
</evidence>
<keyword evidence="12 18" id="KW-0249">Electron transport</keyword>
<keyword evidence="16 18" id="KW-0472">Membrane</keyword>
<dbReference type="InterPro" id="IPR036257">
    <property type="entry name" value="Cyt_c_oxidase_su2_TM_sf"/>
</dbReference>
<dbReference type="FunFam" id="1.10.287.90:FF:000001">
    <property type="entry name" value="Cytochrome c oxidase subunit 2"/>
    <property type="match status" value="1"/>
</dbReference>
<dbReference type="SUPFAM" id="SSF81464">
    <property type="entry name" value="Cytochrome c oxidase subunit II-like, transmembrane region"/>
    <property type="match status" value="1"/>
</dbReference>
<evidence type="ECO:0000256" key="15">
    <source>
        <dbReference type="ARBA" id="ARBA00023128"/>
    </source>
</evidence>
<evidence type="ECO:0000256" key="9">
    <source>
        <dbReference type="ARBA" id="ARBA00022792"/>
    </source>
</evidence>
<keyword evidence="5 18" id="KW-0813">Transport</keyword>
<evidence type="ECO:0000256" key="3">
    <source>
        <dbReference type="ARBA" id="ARBA00011164"/>
    </source>
</evidence>
<comment type="subcellular location">
    <subcellularLocation>
        <location evidence="1 18">Mitochondrion inner membrane</location>
        <topology evidence="1 18">Multi-pass membrane protein</topology>
    </subcellularLocation>
</comment>
<feature type="domain" description="Cytochrome oxidase subunit II transmembrane region profile" evidence="21">
    <location>
        <begin position="1"/>
        <end position="91"/>
    </location>
</feature>
<dbReference type="GO" id="GO:0004129">
    <property type="term" value="F:cytochrome-c oxidase activity"/>
    <property type="evidence" value="ECO:0007669"/>
    <property type="project" value="UniProtKB-EC"/>
</dbReference>
<dbReference type="SUPFAM" id="SSF49503">
    <property type="entry name" value="Cupredoxins"/>
    <property type="match status" value="1"/>
</dbReference>
<dbReference type="InterPro" id="IPR002429">
    <property type="entry name" value="CcO_II-like_C"/>
</dbReference>
<evidence type="ECO:0000256" key="4">
    <source>
        <dbReference type="ARBA" id="ARBA00015946"/>
    </source>
</evidence>
<dbReference type="GO" id="GO:0042773">
    <property type="term" value="P:ATP synthesis coupled electron transport"/>
    <property type="evidence" value="ECO:0007669"/>
    <property type="project" value="TreeGrafter"/>
</dbReference>
<evidence type="ECO:0000313" key="22">
    <source>
        <dbReference type="EMBL" id="ADG95350.1"/>
    </source>
</evidence>
<evidence type="ECO:0000256" key="17">
    <source>
        <dbReference type="ARBA" id="ARBA00049512"/>
    </source>
</evidence>
<keyword evidence="14 18" id="KW-0186">Copper</keyword>
<evidence type="ECO:0000256" key="5">
    <source>
        <dbReference type="ARBA" id="ARBA00022448"/>
    </source>
</evidence>
<dbReference type="InterPro" id="IPR011759">
    <property type="entry name" value="Cyt_c_oxidase_su2_TM_dom"/>
</dbReference>
<reference evidence="22" key="2">
    <citation type="submission" date="2010-04" db="EMBL/GenBank/DDBJ databases">
        <authorList>
            <person name="Mao Z."/>
            <person name="Hao J."/>
            <person name="Zhu C."/>
        </authorList>
    </citation>
    <scope>NUCLEOTIDE SEQUENCE</scope>
</reference>
<dbReference type="CDD" id="cd13912">
    <property type="entry name" value="CcO_II_C"/>
    <property type="match status" value="1"/>
</dbReference>
<dbReference type="FunFam" id="2.60.40.420:FF:000001">
    <property type="entry name" value="Cytochrome c oxidase subunit 2"/>
    <property type="match status" value="1"/>
</dbReference>
<keyword evidence="6 18" id="KW-0679">Respiratory chain</keyword>
<geneLocation type="mitochondrion" evidence="22"/>
<dbReference type="PANTHER" id="PTHR22888">
    <property type="entry name" value="CYTOCHROME C OXIDASE, SUBUNIT II"/>
    <property type="match status" value="1"/>
</dbReference>